<reference evidence="7" key="1">
    <citation type="submission" date="2023-11" db="EMBL/GenBank/DDBJ databases">
        <title>Genome assemblies of two species of porcelain crab, Petrolisthes cinctipes and Petrolisthes manimaculis (Anomura: Porcellanidae).</title>
        <authorList>
            <person name="Angst P."/>
        </authorList>
    </citation>
    <scope>NUCLEOTIDE SEQUENCE</scope>
    <source>
        <strain evidence="7">PB745_02</strain>
        <tissue evidence="7">Gill</tissue>
    </source>
</reference>
<dbReference type="SUPFAM" id="SSF103473">
    <property type="entry name" value="MFS general substrate transporter"/>
    <property type="match status" value="1"/>
</dbReference>
<feature type="transmembrane region" description="Helical" evidence="6">
    <location>
        <begin position="95"/>
        <end position="118"/>
    </location>
</feature>
<keyword evidence="8" id="KW-1185">Reference proteome</keyword>
<dbReference type="GO" id="GO:0006820">
    <property type="term" value="P:monoatomic anion transport"/>
    <property type="evidence" value="ECO:0007669"/>
    <property type="project" value="TreeGrafter"/>
</dbReference>
<sequence length="316" mass="35682">MAVVSLPSYQPVMSISIIPKVPGGRAAELFGTRRVFGLCILAGAIITFLSPVAAKFHYGVFIALRVIQGVCQGVSWPSMHPLVTRWIPPLERPRFISYVYFASTFSIALTLPVCGVLIERYGWEMTFYLTGLPSLLWCVAWFALVYDYPSQHPRISEAEVAYITTTVQERGTHLAQREGSEQKSVPWRSIFTSLPFWAVCIHSWGNNWGITFFFVQLPTYMRNVLGFSIKSNGVLSALPFISRYMGAIVWSNLVDFATSRKYISLLASRKLACAFFQPWNSLERKKQDLTAIEGEEDTEDEVNEKEDCQPTIPVHC</sequence>
<name>A0AAE1Q058_9EUCA</name>
<feature type="transmembrane region" description="Helical" evidence="6">
    <location>
        <begin position="125"/>
        <end position="146"/>
    </location>
</feature>
<dbReference type="InterPro" id="IPR011701">
    <property type="entry name" value="MFS"/>
</dbReference>
<dbReference type="Pfam" id="PF07690">
    <property type="entry name" value="MFS_1"/>
    <property type="match status" value="1"/>
</dbReference>
<keyword evidence="3 6" id="KW-1133">Transmembrane helix</keyword>
<evidence type="ECO:0000313" key="8">
    <source>
        <dbReference type="Proteomes" id="UP001292094"/>
    </source>
</evidence>
<evidence type="ECO:0000256" key="6">
    <source>
        <dbReference type="SAM" id="Phobius"/>
    </source>
</evidence>
<dbReference type="EMBL" id="JAWZYT010000891">
    <property type="protein sequence ID" value="KAK4317784.1"/>
    <property type="molecule type" value="Genomic_DNA"/>
</dbReference>
<dbReference type="Gene3D" id="1.20.1250.20">
    <property type="entry name" value="MFS general substrate transporter like domains"/>
    <property type="match status" value="2"/>
</dbReference>
<keyword evidence="2 6" id="KW-0812">Transmembrane</keyword>
<dbReference type="InterPro" id="IPR050382">
    <property type="entry name" value="MFS_Na/Anion_cotransporter"/>
</dbReference>
<dbReference type="GO" id="GO:0016020">
    <property type="term" value="C:membrane"/>
    <property type="evidence" value="ECO:0007669"/>
    <property type="project" value="UniProtKB-SubCell"/>
</dbReference>
<feature type="transmembrane region" description="Helical" evidence="6">
    <location>
        <begin position="35"/>
        <end position="54"/>
    </location>
</feature>
<accession>A0AAE1Q058</accession>
<dbReference type="GO" id="GO:0022857">
    <property type="term" value="F:transmembrane transporter activity"/>
    <property type="evidence" value="ECO:0007669"/>
    <property type="project" value="InterPro"/>
</dbReference>
<evidence type="ECO:0000313" key="7">
    <source>
        <dbReference type="EMBL" id="KAK4317784.1"/>
    </source>
</evidence>
<dbReference type="InterPro" id="IPR036259">
    <property type="entry name" value="MFS_trans_sf"/>
</dbReference>
<evidence type="ECO:0000256" key="4">
    <source>
        <dbReference type="ARBA" id="ARBA00023136"/>
    </source>
</evidence>
<comment type="caution">
    <text evidence="7">The sequence shown here is derived from an EMBL/GenBank/DDBJ whole genome shotgun (WGS) entry which is preliminary data.</text>
</comment>
<evidence type="ECO:0000256" key="2">
    <source>
        <dbReference type="ARBA" id="ARBA00022692"/>
    </source>
</evidence>
<gene>
    <name evidence="7" type="ORF">Pmani_011182</name>
</gene>
<feature type="region of interest" description="Disordered" evidence="5">
    <location>
        <begin position="293"/>
        <end position="316"/>
    </location>
</feature>
<evidence type="ECO:0000256" key="5">
    <source>
        <dbReference type="SAM" id="MobiDB-lite"/>
    </source>
</evidence>
<evidence type="ECO:0000256" key="1">
    <source>
        <dbReference type="ARBA" id="ARBA00004141"/>
    </source>
</evidence>
<protein>
    <submittedName>
        <fullName evidence="7">Uncharacterized protein</fullName>
    </submittedName>
</protein>
<organism evidence="7 8">
    <name type="scientific">Petrolisthes manimaculis</name>
    <dbReference type="NCBI Taxonomy" id="1843537"/>
    <lineage>
        <taxon>Eukaryota</taxon>
        <taxon>Metazoa</taxon>
        <taxon>Ecdysozoa</taxon>
        <taxon>Arthropoda</taxon>
        <taxon>Crustacea</taxon>
        <taxon>Multicrustacea</taxon>
        <taxon>Malacostraca</taxon>
        <taxon>Eumalacostraca</taxon>
        <taxon>Eucarida</taxon>
        <taxon>Decapoda</taxon>
        <taxon>Pleocyemata</taxon>
        <taxon>Anomura</taxon>
        <taxon>Galatheoidea</taxon>
        <taxon>Porcellanidae</taxon>
        <taxon>Petrolisthes</taxon>
    </lineage>
</organism>
<comment type="subcellular location">
    <subcellularLocation>
        <location evidence="1">Membrane</location>
        <topology evidence="1">Multi-pass membrane protein</topology>
    </subcellularLocation>
</comment>
<dbReference type="AlphaFoldDB" id="A0AAE1Q058"/>
<feature type="compositionally biased region" description="Acidic residues" evidence="5">
    <location>
        <begin position="293"/>
        <end position="304"/>
    </location>
</feature>
<dbReference type="PANTHER" id="PTHR11662:SF77">
    <property type="entry name" value="MAJOR FACILITATOR SUPERFAMILY TRANSPORTER 17, ISOFORM F"/>
    <property type="match status" value="1"/>
</dbReference>
<proteinExistence type="predicted"/>
<dbReference type="PANTHER" id="PTHR11662">
    <property type="entry name" value="SOLUTE CARRIER FAMILY 17"/>
    <property type="match status" value="1"/>
</dbReference>
<evidence type="ECO:0000256" key="3">
    <source>
        <dbReference type="ARBA" id="ARBA00022989"/>
    </source>
</evidence>
<dbReference type="Proteomes" id="UP001292094">
    <property type="component" value="Unassembled WGS sequence"/>
</dbReference>
<keyword evidence="4 6" id="KW-0472">Membrane</keyword>